<proteinExistence type="predicted"/>
<feature type="transmembrane region" description="Helical" evidence="1">
    <location>
        <begin position="58"/>
        <end position="84"/>
    </location>
</feature>
<reference evidence="2 3" key="1">
    <citation type="submission" date="2021-06" db="EMBL/GenBank/DDBJ databases">
        <title>Caerostris darwini draft genome.</title>
        <authorList>
            <person name="Kono N."/>
            <person name="Arakawa K."/>
        </authorList>
    </citation>
    <scope>NUCLEOTIDE SEQUENCE [LARGE SCALE GENOMIC DNA]</scope>
</reference>
<evidence type="ECO:0000313" key="2">
    <source>
        <dbReference type="EMBL" id="GIY65852.1"/>
    </source>
</evidence>
<sequence>MRRRGVNDSNDKSFRGRLLLALALRDVVIWSALIPVKGNRAITQVNLVKIPLDMCYDICISLLSISCLCTFMVSKWILACWLLCGEMSYVLFNLRIGE</sequence>
<keyword evidence="3" id="KW-1185">Reference proteome</keyword>
<gene>
    <name evidence="2" type="ORF">CDAR_187621</name>
</gene>
<dbReference type="Proteomes" id="UP001054837">
    <property type="component" value="Unassembled WGS sequence"/>
</dbReference>
<keyword evidence="1" id="KW-0812">Transmembrane</keyword>
<dbReference type="EMBL" id="BPLQ01012481">
    <property type="protein sequence ID" value="GIY65852.1"/>
    <property type="molecule type" value="Genomic_DNA"/>
</dbReference>
<protein>
    <submittedName>
        <fullName evidence="2">Uncharacterized protein</fullName>
    </submittedName>
</protein>
<name>A0AAV4V6K4_9ARAC</name>
<keyword evidence="1" id="KW-0472">Membrane</keyword>
<organism evidence="2 3">
    <name type="scientific">Caerostris darwini</name>
    <dbReference type="NCBI Taxonomy" id="1538125"/>
    <lineage>
        <taxon>Eukaryota</taxon>
        <taxon>Metazoa</taxon>
        <taxon>Ecdysozoa</taxon>
        <taxon>Arthropoda</taxon>
        <taxon>Chelicerata</taxon>
        <taxon>Arachnida</taxon>
        <taxon>Araneae</taxon>
        <taxon>Araneomorphae</taxon>
        <taxon>Entelegynae</taxon>
        <taxon>Araneoidea</taxon>
        <taxon>Araneidae</taxon>
        <taxon>Caerostris</taxon>
    </lineage>
</organism>
<evidence type="ECO:0000313" key="3">
    <source>
        <dbReference type="Proteomes" id="UP001054837"/>
    </source>
</evidence>
<dbReference type="AlphaFoldDB" id="A0AAV4V6K4"/>
<keyword evidence="1" id="KW-1133">Transmembrane helix</keyword>
<evidence type="ECO:0000256" key="1">
    <source>
        <dbReference type="SAM" id="Phobius"/>
    </source>
</evidence>
<accession>A0AAV4V6K4</accession>
<comment type="caution">
    <text evidence="2">The sequence shown here is derived from an EMBL/GenBank/DDBJ whole genome shotgun (WGS) entry which is preliminary data.</text>
</comment>